<keyword evidence="3" id="KW-0813">Transport</keyword>
<keyword evidence="6 9" id="KW-1133">Transmembrane helix</keyword>
<keyword evidence="5" id="KW-0375">Hydrogen ion transport</keyword>
<dbReference type="InterPro" id="IPR017385">
    <property type="entry name" value="ATPase_V0-cplx_e1/e2_su_met"/>
</dbReference>
<evidence type="ECO:0000256" key="1">
    <source>
        <dbReference type="ARBA" id="ARBA00004127"/>
    </source>
</evidence>
<feature type="transmembrane region" description="Helical" evidence="9">
    <location>
        <begin position="31"/>
        <end position="54"/>
    </location>
</feature>
<evidence type="ECO:0000256" key="5">
    <source>
        <dbReference type="ARBA" id="ARBA00022781"/>
    </source>
</evidence>
<reference evidence="11" key="1">
    <citation type="submission" date="2025-08" db="UniProtKB">
        <authorList>
            <consortium name="RefSeq"/>
        </authorList>
    </citation>
    <scope>IDENTIFICATION</scope>
    <source>
        <tissue evidence="11">Muscle</tissue>
    </source>
</reference>
<feature type="transmembrane region" description="Helical" evidence="9">
    <location>
        <begin position="6"/>
        <end position="24"/>
    </location>
</feature>
<evidence type="ECO:0000313" key="11">
    <source>
        <dbReference type="RefSeq" id="XP_013776145.1"/>
    </source>
</evidence>
<keyword evidence="8 9" id="KW-0472">Membrane</keyword>
<keyword evidence="7" id="KW-0406">Ion transport</keyword>
<evidence type="ECO:0000256" key="7">
    <source>
        <dbReference type="ARBA" id="ARBA00023065"/>
    </source>
</evidence>
<name>A0ABM1B739_LIMPO</name>
<sequence>MSAVPLIVVTSLWGIVGVIVPWFVPKGENRGVIQVMLVTTAVCCYIFWLCTYMMQMNPLFGPQIENKTLTLIWSNKW</sequence>
<evidence type="ECO:0000256" key="9">
    <source>
        <dbReference type="SAM" id="Phobius"/>
    </source>
</evidence>
<comment type="subcellular location">
    <subcellularLocation>
        <location evidence="1">Endomembrane system</location>
        <topology evidence="1">Multi-pass membrane protein</topology>
    </subcellularLocation>
</comment>
<protein>
    <submittedName>
        <fullName evidence="11">V-type proton ATPase subunit e 1-like</fullName>
    </submittedName>
</protein>
<evidence type="ECO:0000256" key="8">
    <source>
        <dbReference type="ARBA" id="ARBA00023136"/>
    </source>
</evidence>
<dbReference type="PIRSF" id="PIRSF038097">
    <property type="entry name" value="V-ATP_synth_e1/e2"/>
    <property type="match status" value="1"/>
</dbReference>
<proteinExistence type="inferred from homology"/>
<evidence type="ECO:0000256" key="3">
    <source>
        <dbReference type="ARBA" id="ARBA00022448"/>
    </source>
</evidence>
<evidence type="ECO:0000256" key="2">
    <source>
        <dbReference type="ARBA" id="ARBA00008328"/>
    </source>
</evidence>
<comment type="similarity">
    <text evidence="2">Belongs to the V-ATPase e1/e2 subunit family.</text>
</comment>
<evidence type="ECO:0000256" key="6">
    <source>
        <dbReference type="ARBA" id="ARBA00022989"/>
    </source>
</evidence>
<dbReference type="GeneID" id="106460934"/>
<gene>
    <name evidence="11" type="primary">LOC106460934</name>
</gene>
<accession>A0ABM1B739</accession>
<dbReference type="Proteomes" id="UP000694941">
    <property type="component" value="Unplaced"/>
</dbReference>
<keyword evidence="10" id="KW-1185">Reference proteome</keyword>
<organism evidence="10 11">
    <name type="scientific">Limulus polyphemus</name>
    <name type="common">Atlantic horseshoe crab</name>
    <dbReference type="NCBI Taxonomy" id="6850"/>
    <lineage>
        <taxon>Eukaryota</taxon>
        <taxon>Metazoa</taxon>
        <taxon>Ecdysozoa</taxon>
        <taxon>Arthropoda</taxon>
        <taxon>Chelicerata</taxon>
        <taxon>Merostomata</taxon>
        <taxon>Xiphosura</taxon>
        <taxon>Limulidae</taxon>
        <taxon>Limulus</taxon>
    </lineage>
</organism>
<dbReference type="PANTHER" id="PTHR12263:SF0">
    <property type="entry name" value="V-TYPE PROTON ATPASE SUBUNIT"/>
    <property type="match status" value="1"/>
</dbReference>
<evidence type="ECO:0000256" key="4">
    <source>
        <dbReference type="ARBA" id="ARBA00022692"/>
    </source>
</evidence>
<dbReference type="Pfam" id="PF05493">
    <property type="entry name" value="ATP_synt_H"/>
    <property type="match status" value="1"/>
</dbReference>
<evidence type="ECO:0000313" key="10">
    <source>
        <dbReference type="Proteomes" id="UP000694941"/>
    </source>
</evidence>
<dbReference type="InterPro" id="IPR008389">
    <property type="entry name" value="ATPase_V0-cplx_e1/e2_su"/>
</dbReference>
<dbReference type="PANTHER" id="PTHR12263">
    <property type="entry name" value="VACUOLAR ATP SYNTHASE SUBUNIT H"/>
    <property type="match status" value="1"/>
</dbReference>
<keyword evidence="4 9" id="KW-0812">Transmembrane</keyword>
<dbReference type="RefSeq" id="XP_013776145.1">
    <property type="nucleotide sequence ID" value="XM_013920691.2"/>
</dbReference>